<gene>
    <name evidence="1" type="ORF">KEG57_11665</name>
</gene>
<name>A0A9X3X1M5_9BACT</name>
<dbReference type="EMBL" id="JAGTJJ010000004">
    <property type="protein sequence ID" value="MDC3981160.1"/>
    <property type="molecule type" value="Genomic_DNA"/>
</dbReference>
<accession>A0A9X3X1M5</accession>
<organism evidence="1 2">
    <name type="scientific">Polyangium jinanense</name>
    <dbReference type="NCBI Taxonomy" id="2829994"/>
    <lineage>
        <taxon>Bacteria</taxon>
        <taxon>Pseudomonadati</taxon>
        <taxon>Myxococcota</taxon>
        <taxon>Polyangia</taxon>
        <taxon>Polyangiales</taxon>
        <taxon>Polyangiaceae</taxon>
        <taxon>Polyangium</taxon>
    </lineage>
</organism>
<dbReference type="RefSeq" id="WP_272420032.1">
    <property type="nucleotide sequence ID" value="NZ_JAGTJJ010000004.1"/>
</dbReference>
<sequence>MSTIPHPLPLSLEAAQALFTGDASFADVRGVLLCFVMIPVEERIGEWRFAGVASRAVEIVQVLDHFIHAMSMSPGIKDPALDMLSSSAMMIWDGVVDTWSYGHLPLEEIGKHEVVLLAEGGAPYDDFGLCIVEIPSLEGSPFENRAPETTRPEAWEAAMQAMEDEDDEE</sequence>
<keyword evidence="2" id="KW-1185">Reference proteome</keyword>
<comment type="caution">
    <text evidence="1">The sequence shown here is derived from an EMBL/GenBank/DDBJ whole genome shotgun (WGS) entry which is preliminary data.</text>
</comment>
<dbReference type="AlphaFoldDB" id="A0A9X3X1M5"/>
<reference evidence="1 2" key="1">
    <citation type="submission" date="2021-04" db="EMBL/GenBank/DDBJ databases">
        <title>Genome analysis of Polyangium sp.</title>
        <authorList>
            <person name="Li Y."/>
            <person name="Wang J."/>
        </authorList>
    </citation>
    <scope>NUCLEOTIDE SEQUENCE [LARGE SCALE GENOMIC DNA]</scope>
    <source>
        <strain evidence="1 2">SDU14</strain>
    </source>
</reference>
<proteinExistence type="predicted"/>
<protein>
    <submittedName>
        <fullName evidence="1">Uncharacterized protein</fullName>
    </submittedName>
</protein>
<evidence type="ECO:0000313" key="1">
    <source>
        <dbReference type="EMBL" id="MDC3981160.1"/>
    </source>
</evidence>
<evidence type="ECO:0000313" key="2">
    <source>
        <dbReference type="Proteomes" id="UP001151081"/>
    </source>
</evidence>
<dbReference type="Proteomes" id="UP001151081">
    <property type="component" value="Unassembled WGS sequence"/>
</dbReference>